<comment type="caution">
    <text evidence="1">The sequence shown here is derived from an EMBL/GenBank/DDBJ whole genome shotgun (WGS) entry which is preliminary data.</text>
</comment>
<keyword evidence="2" id="KW-1185">Reference proteome</keyword>
<evidence type="ECO:0000313" key="2">
    <source>
        <dbReference type="Proteomes" id="UP000692954"/>
    </source>
</evidence>
<sequence>MNNADGSQAICVGQYCGDKLQGEYIVKFRESLYDEFQMIGVQNYNEKAKQHGKWIELSIDFSKYFKNKVEQTKSVLKENFLMDVNAINGIQYIETVQILDGMLLEEDNIILRVKRLAIGLNYTIKLAILIVNGIFYTKTFQENMTKIYILQKIMVHLKICIYIKKYLISYNLIYNDNCALKLNKWVNQKLNFVQQEFYNFKAQQNFFFRFVFKWKKIRRMEDCVQELNNEEEIMTKMDKSIKNGLKYKILQMDNHLQSLQGNINMEEEQENGNLVEQNIQIQVIKLCGNFDEFELKQGIWSELITSSNKKHRLIFIGEYKGGKKIGKWIIKTAIYSNDDQKEPKGGEYDSEGQKIGKWREPIINSKQDCLIYQDGEYKSDKKIGYWKFQQNIKIQHRVDKDKYDTIGKGNYNENGEKIGLWMEFCENFKDDSQIIFEGNYQNGKKFGKWISKYRYCEDQEFQEIGGGNFNEEGVKIGYWKELIQNFSDTNQIILKVNYLEGKIYGQVQIEFRKSQGISFTQMFIKNLIQIVAKVFITCLKKKLEFGLIYMMILETFVKQSQKESIRMEQDKDIGIFTLENFMKKSFLKCGNVENGVKNGKWIEIDSQFCRSRQIIKKVKYVKGKKVGDCQILYRDHKTVEFKIIGTGQYDILGKKVGYWLEPHKNYWEFCKLYCFGTYKNGIKQGVWKVSTRQSFVTNDIIGFGTYDEKGRKNKLWVELEQNNILLSNSDQSSLIIEIGEYQDGKKIGNWQTHSNNQIFCLQYDENELKDGLCEELDQQFFLNKFAYLSNYSHGKKIRSSRELLKTIQTNQQGLDQKL</sequence>
<dbReference type="PANTHER" id="PTHR33706">
    <property type="entry name" value="MORN VARIANT REPEAT PROTEIN"/>
    <property type="match status" value="1"/>
</dbReference>
<evidence type="ECO:0000313" key="1">
    <source>
        <dbReference type="EMBL" id="CAD8100894.1"/>
    </source>
</evidence>
<proteinExistence type="predicted"/>
<name>A0A8S1PD91_9CILI</name>
<dbReference type="OrthoDB" id="317446at2759"/>
<dbReference type="Proteomes" id="UP000692954">
    <property type="component" value="Unassembled WGS sequence"/>
</dbReference>
<dbReference type="PANTHER" id="PTHR33706:SF1">
    <property type="entry name" value="TPR REPEAT PROTEIN"/>
    <property type="match status" value="1"/>
</dbReference>
<dbReference type="EMBL" id="CAJJDN010000074">
    <property type="protein sequence ID" value="CAD8100894.1"/>
    <property type="molecule type" value="Genomic_DNA"/>
</dbReference>
<accession>A0A8S1PD91</accession>
<dbReference type="AlphaFoldDB" id="A0A8S1PD91"/>
<organism evidence="1 2">
    <name type="scientific">Paramecium sonneborni</name>
    <dbReference type="NCBI Taxonomy" id="65129"/>
    <lineage>
        <taxon>Eukaryota</taxon>
        <taxon>Sar</taxon>
        <taxon>Alveolata</taxon>
        <taxon>Ciliophora</taxon>
        <taxon>Intramacronucleata</taxon>
        <taxon>Oligohymenophorea</taxon>
        <taxon>Peniculida</taxon>
        <taxon>Parameciidae</taxon>
        <taxon>Paramecium</taxon>
    </lineage>
</organism>
<reference evidence="1" key="1">
    <citation type="submission" date="2021-01" db="EMBL/GenBank/DDBJ databases">
        <authorList>
            <consortium name="Genoscope - CEA"/>
            <person name="William W."/>
        </authorList>
    </citation>
    <scope>NUCLEOTIDE SEQUENCE</scope>
</reference>
<gene>
    <name evidence="1" type="ORF">PSON_ATCC_30995.1.T0740275</name>
</gene>
<protein>
    <submittedName>
        <fullName evidence="1">Uncharacterized protein</fullName>
    </submittedName>
</protein>